<dbReference type="Pfam" id="PF10453">
    <property type="entry name" value="NUFIP1"/>
    <property type="match status" value="1"/>
</dbReference>
<dbReference type="InParanoid" id="C1G5K4"/>
<proteinExistence type="predicted"/>
<dbReference type="InterPro" id="IPR000571">
    <property type="entry name" value="Znf_CCCH"/>
</dbReference>
<dbReference type="SMART" id="SM00356">
    <property type="entry name" value="ZnF_C3H1"/>
    <property type="match status" value="1"/>
</dbReference>
<dbReference type="GeneID" id="22581935"/>
<keyword evidence="8" id="KW-1185">Reference proteome</keyword>
<dbReference type="GO" id="GO:0005634">
    <property type="term" value="C:nucleus"/>
    <property type="evidence" value="ECO:0007669"/>
    <property type="project" value="TreeGrafter"/>
</dbReference>
<keyword evidence="2 4" id="KW-0863">Zinc-finger</keyword>
<feature type="compositionally biased region" description="Acidic residues" evidence="5">
    <location>
        <begin position="318"/>
        <end position="328"/>
    </location>
</feature>
<evidence type="ECO:0000256" key="1">
    <source>
        <dbReference type="ARBA" id="ARBA00022723"/>
    </source>
</evidence>
<evidence type="ECO:0000259" key="6">
    <source>
        <dbReference type="PROSITE" id="PS50103"/>
    </source>
</evidence>
<dbReference type="EMBL" id="KN275959">
    <property type="protein sequence ID" value="EEH46361.1"/>
    <property type="molecule type" value="Genomic_DNA"/>
</dbReference>
<organism evidence="7 8">
    <name type="scientific">Paracoccidioides brasiliensis (strain Pb18)</name>
    <dbReference type="NCBI Taxonomy" id="502780"/>
    <lineage>
        <taxon>Eukaryota</taxon>
        <taxon>Fungi</taxon>
        <taxon>Dikarya</taxon>
        <taxon>Ascomycota</taxon>
        <taxon>Pezizomycotina</taxon>
        <taxon>Eurotiomycetes</taxon>
        <taxon>Eurotiomycetidae</taxon>
        <taxon>Onygenales</taxon>
        <taxon>Ajellomycetaceae</taxon>
        <taxon>Paracoccidioides</taxon>
    </lineage>
</organism>
<dbReference type="HOGENOM" id="CLU_030447_0_0_1"/>
<dbReference type="STRING" id="502780.C1G5K4"/>
<feature type="compositionally biased region" description="Polar residues" evidence="5">
    <location>
        <begin position="563"/>
        <end position="578"/>
    </location>
</feature>
<feature type="compositionally biased region" description="Basic residues" evidence="5">
    <location>
        <begin position="296"/>
        <end position="305"/>
    </location>
</feature>
<dbReference type="InterPro" id="IPR036855">
    <property type="entry name" value="Znf_CCCH_sf"/>
</dbReference>
<dbReference type="RefSeq" id="XP_010758465.1">
    <property type="nucleotide sequence ID" value="XM_010760163.1"/>
</dbReference>
<evidence type="ECO:0000256" key="2">
    <source>
        <dbReference type="ARBA" id="ARBA00022771"/>
    </source>
</evidence>
<feature type="region of interest" description="Disordered" evidence="5">
    <location>
        <begin position="1"/>
        <end position="333"/>
    </location>
</feature>
<gene>
    <name evidence="7" type="ORF">PADG_02459</name>
</gene>
<dbReference type="VEuPathDB" id="FungiDB:PADG_02459"/>
<feature type="compositionally biased region" description="Pro residues" evidence="5">
    <location>
        <begin position="8"/>
        <end position="27"/>
    </location>
</feature>
<feature type="compositionally biased region" description="Basic and acidic residues" evidence="5">
    <location>
        <begin position="373"/>
        <end position="439"/>
    </location>
</feature>
<feature type="compositionally biased region" description="Polar residues" evidence="5">
    <location>
        <begin position="260"/>
        <end position="271"/>
    </location>
</feature>
<dbReference type="Gene3D" id="4.10.1000.10">
    <property type="entry name" value="Zinc finger, CCCH-type"/>
    <property type="match status" value="1"/>
</dbReference>
<dbReference type="eggNOG" id="ENOG502SA4F">
    <property type="taxonomic scope" value="Eukaryota"/>
</dbReference>
<reference evidence="7 8" key="1">
    <citation type="journal article" date="2011" name="PLoS Genet.">
        <title>Comparative genomic analysis of human fungal pathogens causing paracoccidioidomycosis.</title>
        <authorList>
            <person name="Desjardins C.A."/>
            <person name="Champion M.D."/>
            <person name="Holder J.W."/>
            <person name="Muszewska A."/>
            <person name="Goldberg J."/>
            <person name="Bailao A.M."/>
            <person name="Brigido M.M."/>
            <person name="Ferreira M.E."/>
            <person name="Garcia A.M."/>
            <person name="Grynberg M."/>
            <person name="Gujja S."/>
            <person name="Heiman D.I."/>
            <person name="Henn M.R."/>
            <person name="Kodira C.D."/>
            <person name="Leon-Narvaez H."/>
            <person name="Longo L.V."/>
            <person name="Ma L.J."/>
            <person name="Malavazi I."/>
            <person name="Matsuo A.L."/>
            <person name="Morais F.V."/>
            <person name="Pereira M."/>
            <person name="Rodriguez-Brito S."/>
            <person name="Sakthikumar S."/>
            <person name="Salem-Izacc S.M."/>
            <person name="Sykes S.M."/>
            <person name="Teixeira M.M."/>
            <person name="Vallejo M.C."/>
            <person name="Walter M.E."/>
            <person name="Yandava C."/>
            <person name="Young S."/>
            <person name="Zeng Q."/>
            <person name="Zucker J."/>
            <person name="Felipe M.S."/>
            <person name="Goldman G.H."/>
            <person name="Haas B.J."/>
            <person name="McEwen J.G."/>
            <person name="Nino-Vega G."/>
            <person name="Puccia R."/>
            <person name="San-Blas G."/>
            <person name="Soares C.M."/>
            <person name="Birren B.W."/>
            <person name="Cuomo C.A."/>
        </authorList>
    </citation>
    <scope>NUCLEOTIDE SEQUENCE [LARGE SCALE GENOMIC DNA]</scope>
    <source>
        <strain evidence="7 8">Pb18</strain>
    </source>
</reference>
<feature type="compositionally biased region" description="Polar residues" evidence="5">
    <location>
        <begin position="585"/>
        <end position="595"/>
    </location>
</feature>
<dbReference type="InterPro" id="IPR039136">
    <property type="entry name" value="NUFIP1-like"/>
</dbReference>
<dbReference type="Pfam" id="PF00642">
    <property type="entry name" value="zf-CCCH"/>
    <property type="match status" value="1"/>
</dbReference>
<accession>C1G5K4</accession>
<evidence type="ECO:0000256" key="3">
    <source>
        <dbReference type="ARBA" id="ARBA00022833"/>
    </source>
</evidence>
<dbReference type="PROSITE" id="PS50103">
    <property type="entry name" value="ZF_C3H1"/>
    <property type="match status" value="1"/>
</dbReference>
<feature type="compositionally biased region" description="Acidic residues" evidence="5">
    <location>
        <begin position="623"/>
        <end position="644"/>
    </location>
</feature>
<dbReference type="PANTHER" id="PTHR13309:SF0">
    <property type="entry name" value="FMR1-INTERACTING PROTEIN NUFIP1"/>
    <property type="match status" value="1"/>
</dbReference>
<keyword evidence="1 4" id="KW-0479">Metal-binding</keyword>
<dbReference type="KEGG" id="pbn:PADG_02459"/>
<feature type="domain" description="C3H1-type" evidence="6">
    <location>
        <begin position="668"/>
        <end position="696"/>
    </location>
</feature>
<keyword evidence="3 4" id="KW-0862">Zinc</keyword>
<dbReference type="AlphaFoldDB" id="C1G5K4"/>
<feature type="compositionally biased region" description="Low complexity" evidence="5">
    <location>
        <begin position="611"/>
        <end position="622"/>
    </location>
</feature>
<evidence type="ECO:0000256" key="4">
    <source>
        <dbReference type="PROSITE-ProRule" id="PRU00723"/>
    </source>
</evidence>
<protein>
    <recommendedName>
        <fullName evidence="6">C3H1-type domain-containing protein</fullName>
    </recommendedName>
</protein>
<evidence type="ECO:0000256" key="5">
    <source>
        <dbReference type="SAM" id="MobiDB-lite"/>
    </source>
</evidence>
<sequence length="765" mass="84283">MSSSGFSFPPPPPPPPQTGTPGFPAPTPYGQNQRGRGTGGYQRGRGRGSALRSGRGSHSGGSSHGATPHSMNFTTGGGSRYGAHPHPHASNNPSPHYNPQAPLHYPPPQGQPNYSAVAAYTHAPPSHLPSPHNAYHQPLPAPYPARRPATHPLGYNQPPPVPQHGPPPNHHPRSLIISPPMRWGFESANQNPFYPPPDPRTPNFSYPDMRDSKPHYSPRQSHECHGPRQPQEYNLFPSTNRFSRGDKFVNRGSKRPYSSAFGTSQALNSKTPAPLPAPSFGNPLPSKPPPSVDATKKHKKKKRKYNQLGLTPKTEEHESSEEEDDVDEEAKLSQTVATGELKFTYKGQTSSLQSPSDIAAWIDERKKRYPTRARIEERLKEAEKQKKASREAKDAKRARENALRQQKSAEREETRRLQKEARSKKEKDKMEKKALKEEQLSLNPADAAAKAKLKAEKLRRKLMKEEKRVARAEADAEKARLWAEASKAQQINGVLEVEPKTHTGPSSVMELAPIPEYPDTAAEESEPIKAGNNNIGDHMDIEKSQQESSTITPGKENEDYPQATITDPAVTNFTSIATENGDMTEGSSATNTNTPLDAISDKTIPSNPEVSDNGPSLSSSSGDEYDSDDESSSSDSESYDEDSDSSSLEPEQTTSRREHPDRVLPLTRQPKNLCRQFAKTGDCRRGNKCKFLHEVSDEAKVASKPPASIHEKTGRKTLFQTLVSREKEEEDRQVMQAIFLLGQRGILDEPVTEPSQKAKDAPTTA</sequence>
<name>C1G5K4_PARBD</name>
<evidence type="ECO:0000313" key="8">
    <source>
        <dbReference type="Proteomes" id="UP000001628"/>
    </source>
</evidence>
<dbReference type="GO" id="GO:0000492">
    <property type="term" value="P:box C/D snoRNP assembly"/>
    <property type="evidence" value="ECO:0007669"/>
    <property type="project" value="TreeGrafter"/>
</dbReference>
<evidence type="ECO:0000313" key="7">
    <source>
        <dbReference type="EMBL" id="EEH46361.1"/>
    </source>
</evidence>
<dbReference type="SUPFAM" id="SSF90229">
    <property type="entry name" value="CCCH zinc finger"/>
    <property type="match status" value="1"/>
</dbReference>
<dbReference type="Proteomes" id="UP000001628">
    <property type="component" value="Unassembled WGS sequence"/>
</dbReference>
<feature type="zinc finger region" description="C3H1-type" evidence="4">
    <location>
        <begin position="668"/>
        <end position="696"/>
    </location>
</feature>
<feature type="region of interest" description="Disordered" evidence="5">
    <location>
        <begin position="493"/>
        <end position="674"/>
    </location>
</feature>
<dbReference type="GO" id="GO:0003723">
    <property type="term" value="F:RNA binding"/>
    <property type="evidence" value="ECO:0007669"/>
    <property type="project" value="InterPro"/>
</dbReference>
<feature type="compositionally biased region" description="Pro residues" evidence="5">
    <location>
        <begin position="157"/>
        <end position="169"/>
    </location>
</feature>
<feature type="compositionally biased region" description="Basic and acidic residues" evidence="5">
    <location>
        <begin position="208"/>
        <end position="226"/>
    </location>
</feature>
<dbReference type="OrthoDB" id="273070at2759"/>
<dbReference type="GO" id="GO:0008270">
    <property type="term" value="F:zinc ion binding"/>
    <property type="evidence" value="ECO:0007669"/>
    <property type="project" value="UniProtKB-KW"/>
</dbReference>
<dbReference type="OMA" id="KRKEHMQ"/>
<feature type="region of interest" description="Disordered" evidence="5">
    <location>
        <begin position="369"/>
        <end position="453"/>
    </location>
</feature>
<dbReference type="PANTHER" id="PTHR13309">
    <property type="entry name" value="NUCLEAR FRAGILE X MENTAL RETARDATION PROTEIN INTERACTING PROTEIN 1"/>
    <property type="match status" value="1"/>
</dbReference>
<dbReference type="InterPro" id="IPR019496">
    <property type="entry name" value="NUFIP1_cons_dom"/>
</dbReference>